<evidence type="ECO:0000313" key="3">
    <source>
        <dbReference type="Proteomes" id="UP000007819"/>
    </source>
</evidence>
<name>A0A8R2B506_ACYPI</name>
<dbReference type="EnsemblMetazoa" id="XM_008183918.3">
    <property type="protein sequence ID" value="XP_008182140.1"/>
    <property type="gene ID" value="LOC100571577"/>
</dbReference>
<reference evidence="2" key="2">
    <citation type="submission" date="2022-06" db="UniProtKB">
        <authorList>
            <consortium name="EnsemblMetazoa"/>
        </authorList>
    </citation>
    <scope>IDENTIFICATION</scope>
</reference>
<accession>A0A8R2B506</accession>
<dbReference type="AlphaFoldDB" id="A0A8R2B506"/>
<evidence type="ECO:0000313" key="2">
    <source>
        <dbReference type="EnsemblMetazoa" id="XP_008182140.1"/>
    </source>
</evidence>
<dbReference type="InterPro" id="IPR006623">
    <property type="entry name" value="THEG"/>
</dbReference>
<organism evidence="2 3">
    <name type="scientific">Acyrthosiphon pisum</name>
    <name type="common">Pea aphid</name>
    <dbReference type="NCBI Taxonomy" id="7029"/>
    <lineage>
        <taxon>Eukaryota</taxon>
        <taxon>Metazoa</taxon>
        <taxon>Ecdysozoa</taxon>
        <taxon>Arthropoda</taxon>
        <taxon>Hexapoda</taxon>
        <taxon>Insecta</taxon>
        <taxon>Pterygota</taxon>
        <taxon>Neoptera</taxon>
        <taxon>Paraneoptera</taxon>
        <taxon>Hemiptera</taxon>
        <taxon>Sternorrhyncha</taxon>
        <taxon>Aphidomorpha</taxon>
        <taxon>Aphidoidea</taxon>
        <taxon>Aphididae</taxon>
        <taxon>Macrosiphini</taxon>
        <taxon>Acyrthosiphon</taxon>
    </lineage>
</organism>
<proteinExistence type="predicted"/>
<dbReference type="PANTHER" id="PTHR15901:SF16">
    <property type="entry name" value="TESTICULAR HAPLOID EXPRESSED GENE PROTEIN"/>
    <property type="match status" value="1"/>
</dbReference>
<dbReference type="PANTHER" id="PTHR15901">
    <property type="entry name" value="TESTICULAR HAPLOID EXPRESSED GENE PROTEIN"/>
    <property type="match status" value="1"/>
</dbReference>
<dbReference type="RefSeq" id="XP_008182140.1">
    <property type="nucleotide sequence ID" value="XM_008183918.3"/>
</dbReference>
<dbReference type="InterPro" id="IPR042401">
    <property type="entry name" value="SPMAP2-like"/>
</dbReference>
<keyword evidence="3" id="KW-1185">Reference proteome</keyword>
<dbReference type="KEGG" id="api:100571577"/>
<dbReference type="SMART" id="SM00705">
    <property type="entry name" value="THEG"/>
    <property type="match status" value="5"/>
</dbReference>
<keyword evidence="1" id="KW-0677">Repeat</keyword>
<dbReference type="Pfam" id="PF14912">
    <property type="entry name" value="THEG"/>
    <property type="match status" value="3"/>
</dbReference>
<evidence type="ECO:0000256" key="1">
    <source>
        <dbReference type="ARBA" id="ARBA00022737"/>
    </source>
</evidence>
<dbReference type="OrthoDB" id="25466at2759"/>
<dbReference type="GeneID" id="100571577"/>
<reference evidence="3" key="1">
    <citation type="submission" date="2010-06" db="EMBL/GenBank/DDBJ databases">
        <authorList>
            <person name="Jiang H."/>
            <person name="Abraham K."/>
            <person name="Ali S."/>
            <person name="Alsbrooks S.L."/>
            <person name="Anim B.N."/>
            <person name="Anosike U.S."/>
            <person name="Attaway T."/>
            <person name="Bandaranaike D.P."/>
            <person name="Battles P.K."/>
            <person name="Bell S.N."/>
            <person name="Bell A.V."/>
            <person name="Beltran B."/>
            <person name="Bickham C."/>
            <person name="Bustamante Y."/>
            <person name="Caleb T."/>
            <person name="Canada A."/>
            <person name="Cardenas V."/>
            <person name="Carter K."/>
            <person name="Chacko J."/>
            <person name="Chandrabose M.N."/>
            <person name="Chavez D."/>
            <person name="Chavez A."/>
            <person name="Chen L."/>
            <person name="Chu H.-S."/>
            <person name="Claassen K.J."/>
            <person name="Cockrell R."/>
            <person name="Collins M."/>
            <person name="Cooper J.A."/>
            <person name="Cree A."/>
            <person name="Curry S.M."/>
            <person name="Da Y."/>
            <person name="Dao M.D."/>
            <person name="Das B."/>
            <person name="Davila M.-L."/>
            <person name="Davy-Carroll L."/>
            <person name="Denson S."/>
            <person name="Dinh H."/>
            <person name="Ebong V.E."/>
            <person name="Edwards J.R."/>
            <person name="Egan A."/>
            <person name="El-Daye J."/>
            <person name="Escobedo L."/>
            <person name="Fernandez S."/>
            <person name="Fernando P.R."/>
            <person name="Flagg N."/>
            <person name="Forbes L.D."/>
            <person name="Fowler R.G."/>
            <person name="Fu Q."/>
            <person name="Gabisi R.A."/>
            <person name="Ganer J."/>
            <person name="Garbino Pronczuk A."/>
            <person name="Garcia R.M."/>
            <person name="Garner T."/>
            <person name="Garrett T.E."/>
            <person name="Gonzalez D.A."/>
            <person name="Hamid H."/>
            <person name="Hawkins E.S."/>
            <person name="Hirani K."/>
            <person name="Hogues M.E."/>
            <person name="Hollins B."/>
            <person name="Hsiao C.-H."/>
            <person name="Jabil R."/>
            <person name="James M.L."/>
            <person name="Jhangiani S.N."/>
            <person name="Johnson B."/>
            <person name="Johnson Q."/>
            <person name="Joshi V."/>
            <person name="Kalu J.B."/>
            <person name="Kam C."/>
            <person name="Kashfia A."/>
            <person name="Keebler J."/>
            <person name="Kisamo H."/>
            <person name="Kovar C.L."/>
            <person name="Lago L.A."/>
            <person name="Lai C.-Y."/>
            <person name="Laidlaw J."/>
            <person name="Lara F."/>
            <person name="Le T.-K."/>
            <person name="Lee S.L."/>
            <person name="Legall F.H."/>
            <person name="Lemon S.J."/>
            <person name="Lewis L.R."/>
            <person name="Li B."/>
            <person name="Liu Y."/>
            <person name="Liu Y.-S."/>
            <person name="Lopez J."/>
            <person name="Lozado R.J."/>
            <person name="Lu J."/>
            <person name="Madu R.C."/>
            <person name="Maheshwari M."/>
            <person name="Maheshwari R."/>
            <person name="Malloy K."/>
            <person name="Martinez E."/>
            <person name="Mathew T."/>
            <person name="Mercado I.C."/>
            <person name="Mercado C."/>
            <person name="Meyer B."/>
            <person name="Montgomery K."/>
            <person name="Morgan M.B."/>
            <person name="Munidasa M."/>
            <person name="Nazareth L.V."/>
            <person name="Nelson J."/>
            <person name="Ng B.M."/>
            <person name="Nguyen N.B."/>
            <person name="Nguyen P.Q."/>
            <person name="Nguyen T."/>
            <person name="Obregon M."/>
            <person name="Okwuonu G.O."/>
            <person name="Onwere C.G."/>
            <person name="Orozco G."/>
            <person name="Parra A."/>
            <person name="Patel S."/>
            <person name="Patil S."/>
            <person name="Perez A."/>
            <person name="Perez Y."/>
            <person name="Pham C."/>
            <person name="Primus E.L."/>
            <person name="Pu L.-L."/>
            <person name="Puazo M."/>
            <person name="Qin X."/>
            <person name="Quiroz J.B."/>
            <person name="Reese J."/>
            <person name="Richards S."/>
            <person name="Rives C.M."/>
            <person name="Robberts R."/>
            <person name="Ruiz S.J."/>
            <person name="Ruiz M.J."/>
            <person name="Santibanez J."/>
            <person name="Schneider B.W."/>
            <person name="Sisson I."/>
            <person name="Smith M."/>
            <person name="Sodergren E."/>
            <person name="Song X.-Z."/>
            <person name="Song B.B."/>
            <person name="Summersgill H."/>
            <person name="Thelus R."/>
            <person name="Thornton R.D."/>
            <person name="Trejos Z.Y."/>
            <person name="Usmani K."/>
            <person name="Vattathil S."/>
            <person name="Villasana D."/>
            <person name="Walker D.L."/>
            <person name="Wang S."/>
            <person name="Wang K."/>
            <person name="White C.S."/>
            <person name="Williams A.C."/>
            <person name="Williamson J."/>
            <person name="Wilson K."/>
            <person name="Woghiren I.O."/>
            <person name="Woodworth J.R."/>
            <person name="Worley K.C."/>
            <person name="Wright R.A."/>
            <person name="Wu W."/>
            <person name="Young L."/>
            <person name="Zhang L."/>
            <person name="Zhang J."/>
            <person name="Zhu Y."/>
            <person name="Muzny D.M."/>
            <person name="Weinstock G."/>
            <person name="Gibbs R.A."/>
        </authorList>
    </citation>
    <scope>NUCLEOTIDE SEQUENCE [LARGE SCALE GENOMIC DNA]</scope>
    <source>
        <strain evidence="3">LSR1</strain>
    </source>
</reference>
<protein>
    <submittedName>
        <fullName evidence="2">Uncharacterized protein</fullName>
    </submittedName>
</protein>
<sequence>MSYHSDENEFLRALGVPSDGLQKEFSNPVVCKKKKTTTSYDRYMKMYRRIRIEMLSRPMCRKLRPWPNPKLEGPFEISRAALKAKLTDRLEYLAIPKQESDSWKSYYLPTVSRGNKIKTISDRLITLSNPKPCIDDMDENIVSTRFKSKNEWLAYMKKLKIFGAPRRTPPSPLQPKRKKKPLETMTRLEPLSQPVNRPLNMNEKTYEELYTIKSAVLKYNASDRTKNLAVAKQLNEETLMDINYNPLDKLINAKKYIATDRIKELSTPKVRETPKTFDVKADAFSVNPNALKAWCSPRIKRLAKPIIRD</sequence>
<dbReference type="Proteomes" id="UP000007819">
    <property type="component" value="Chromosome A2"/>
</dbReference>